<dbReference type="PROSITE" id="PS51755">
    <property type="entry name" value="OMPR_PHOB"/>
    <property type="match status" value="1"/>
</dbReference>
<name>A0A3Q9EXI0_9ACTN</name>
<evidence type="ECO:0000313" key="11">
    <source>
        <dbReference type="Proteomes" id="UP000280298"/>
    </source>
</evidence>
<feature type="domain" description="OmpR/PhoB-type" evidence="9">
    <location>
        <begin position="123"/>
        <end position="218"/>
    </location>
</feature>
<dbReference type="GO" id="GO:0032993">
    <property type="term" value="C:protein-DNA complex"/>
    <property type="evidence" value="ECO:0007669"/>
    <property type="project" value="TreeGrafter"/>
</dbReference>
<dbReference type="SMART" id="SM00862">
    <property type="entry name" value="Trans_reg_C"/>
    <property type="match status" value="1"/>
</dbReference>
<evidence type="ECO:0000256" key="1">
    <source>
        <dbReference type="ARBA" id="ARBA00022553"/>
    </source>
</evidence>
<keyword evidence="4" id="KW-0804">Transcription</keyword>
<keyword evidence="2" id="KW-0805">Transcription regulation</keyword>
<dbReference type="SUPFAM" id="SSF52172">
    <property type="entry name" value="CheY-like"/>
    <property type="match status" value="1"/>
</dbReference>
<dbReference type="Pfam" id="PF00072">
    <property type="entry name" value="Response_reg"/>
    <property type="match status" value="1"/>
</dbReference>
<dbReference type="CDD" id="cd00383">
    <property type="entry name" value="trans_reg_C"/>
    <property type="match status" value="1"/>
</dbReference>
<dbReference type="InterPro" id="IPR011006">
    <property type="entry name" value="CheY-like_superfamily"/>
</dbReference>
<dbReference type="Gene3D" id="3.40.50.2300">
    <property type="match status" value="1"/>
</dbReference>
<evidence type="ECO:0000256" key="6">
    <source>
        <dbReference type="PROSITE-ProRule" id="PRU00169"/>
    </source>
</evidence>
<evidence type="ECO:0000256" key="3">
    <source>
        <dbReference type="ARBA" id="ARBA00023125"/>
    </source>
</evidence>
<evidence type="ECO:0000256" key="2">
    <source>
        <dbReference type="ARBA" id="ARBA00023015"/>
    </source>
</evidence>
<evidence type="ECO:0000313" key="10">
    <source>
        <dbReference type="EMBL" id="AZQ37976.1"/>
    </source>
</evidence>
<evidence type="ECO:0000256" key="5">
    <source>
        <dbReference type="ARBA" id="ARBA00041201"/>
    </source>
</evidence>
<gene>
    <name evidence="10" type="ORF">EJ357_34720</name>
</gene>
<keyword evidence="1 6" id="KW-0597">Phosphoprotein</keyword>
<dbReference type="AlphaFoldDB" id="A0A3Q9EXI0"/>
<evidence type="ECO:0000259" key="8">
    <source>
        <dbReference type="PROSITE" id="PS50110"/>
    </source>
</evidence>
<dbReference type="InterPro" id="IPR039420">
    <property type="entry name" value="WalR-like"/>
</dbReference>
<proteinExistence type="predicted"/>
<dbReference type="EMBL" id="CP034539">
    <property type="protein sequence ID" value="AZQ37976.1"/>
    <property type="molecule type" value="Genomic_DNA"/>
</dbReference>
<protein>
    <recommendedName>
        <fullName evidence="5">Sensory transduction protein RegX3</fullName>
    </recommendedName>
</protein>
<accession>A0A3Q9EXI0</accession>
<sequence>MDILLLESDKKLAACLVRGLRRSGHRAVSLSAVEDALRVLTEFDLVLLDLDLPDMDGVEACRRIRAVSDIPVIGTSRHDSEFTRTLVLRAGADDCLDKPYGFRELTARMGAVMRRVRLQCHNTGELSFGPLRIELDTREVVLGGRSVRLTDKEFDLLQTLASRPGAVVSRQELMTKVWGDRWNSTGRTIDTHVSSLRGKLGGGRWITTVHGVGFRFAADA</sequence>
<keyword evidence="3 7" id="KW-0238">DNA-binding</keyword>
<reference evidence="10 11" key="1">
    <citation type="journal article" date="2019" name="Int. J. Syst. Evol. Microbiol.">
        <title>Streptomyces cyaneochromogenes sp. nov., a blue pigment-producing actinomycete from manganese-contaminated soil.</title>
        <authorList>
            <person name="Tang X."/>
            <person name="Zhao J."/>
            <person name="Li K."/>
            <person name="Chen Z."/>
            <person name="Sun Y."/>
            <person name="Gao J."/>
        </authorList>
    </citation>
    <scope>NUCLEOTIDE SEQUENCE [LARGE SCALE GENOMIC DNA]</scope>
    <source>
        <strain evidence="10 11">MK-45</strain>
    </source>
</reference>
<organism evidence="10 11">
    <name type="scientific">Streptomyces cyaneochromogenes</name>
    <dbReference type="NCBI Taxonomy" id="2496836"/>
    <lineage>
        <taxon>Bacteria</taxon>
        <taxon>Bacillati</taxon>
        <taxon>Actinomycetota</taxon>
        <taxon>Actinomycetes</taxon>
        <taxon>Kitasatosporales</taxon>
        <taxon>Streptomycetaceae</taxon>
        <taxon>Streptomyces</taxon>
    </lineage>
</organism>
<dbReference type="GO" id="GO:0000156">
    <property type="term" value="F:phosphorelay response regulator activity"/>
    <property type="evidence" value="ECO:0007669"/>
    <property type="project" value="TreeGrafter"/>
</dbReference>
<dbReference type="GO" id="GO:0006355">
    <property type="term" value="P:regulation of DNA-templated transcription"/>
    <property type="evidence" value="ECO:0007669"/>
    <property type="project" value="InterPro"/>
</dbReference>
<dbReference type="SMART" id="SM00448">
    <property type="entry name" value="REC"/>
    <property type="match status" value="1"/>
</dbReference>
<dbReference type="OrthoDB" id="9801604at2"/>
<evidence type="ECO:0000256" key="7">
    <source>
        <dbReference type="PROSITE-ProRule" id="PRU01091"/>
    </source>
</evidence>
<dbReference type="RefSeq" id="WP_126395636.1">
    <property type="nucleotide sequence ID" value="NZ_CP034539.1"/>
</dbReference>
<dbReference type="PANTHER" id="PTHR48111">
    <property type="entry name" value="REGULATOR OF RPOS"/>
    <property type="match status" value="1"/>
</dbReference>
<dbReference type="Pfam" id="PF00486">
    <property type="entry name" value="Trans_reg_C"/>
    <property type="match status" value="1"/>
</dbReference>
<feature type="modified residue" description="4-aspartylphosphate" evidence="6">
    <location>
        <position position="49"/>
    </location>
</feature>
<evidence type="ECO:0000256" key="4">
    <source>
        <dbReference type="ARBA" id="ARBA00023163"/>
    </source>
</evidence>
<dbReference type="PANTHER" id="PTHR48111:SF72">
    <property type="entry name" value="SENSORY TRANSDUCTION PROTEIN REGX3"/>
    <property type="match status" value="1"/>
</dbReference>
<feature type="DNA-binding region" description="OmpR/PhoB-type" evidence="7">
    <location>
        <begin position="123"/>
        <end position="218"/>
    </location>
</feature>
<dbReference type="PROSITE" id="PS50110">
    <property type="entry name" value="RESPONSE_REGULATORY"/>
    <property type="match status" value="1"/>
</dbReference>
<evidence type="ECO:0000259" key="9">
    <source>
        <dbReference type="PROSITE" id="PS51755"/>
    </source>
</evidence>
<dbReference type="Gene3D" id="1.10.10.10">
    <property type="entry name" value="Winged helix-like DNA-binding domain superfamily/Winged helix DNA-binding domain"/>
    <property type="match status" value="1"/>
</dbReference>
<feature type="domain" description="Response regulatory" evidence="8">
    <location>
        <begin position="2"/>
        <end position="113"/>
    </location>
</feature>
<dbReference type="InterPro" id="IPR001867">
    <property type="entry name" value="OmpR/PhoB-type_DNA-bd"/>
</dbReference>
<dbReference type="InterPro" id="IPR001789">
    <property type="entry name" value="Sig_transdc_resp-reg_receiver"/>
</dbReference>
<dbReference type="GO" id="GO:0000976">
    <property type="term" value="F:transcription cis-regulatory region binding"/>
    <property type="evidence" value="ECO:0007669"/>
    <property type="project" value="TreeGrafter"/>
</dbReference>
<dbReference type="GO" id="GO:0005829">
    <property type="term" value="C:cytosol"/>
    <property type="evidence" value="ECO:0007669"/>
    <property type="project" value="TreeGrafter"/>
</dbReference>
<dbReference type="Proteomes" id="UP000280298">
    <property type="component" value="Chromosome"/>
</dbReference>
<dbReference type="KEGG" id="scya:EJ357_34720"/>
<dbReference type="InterPro" id="IPR036388">
    <property type="entry name" value="WH-like_DNA-bd_sf"/>
</dbReference>
<keyword evidence="11" id="KW-1185">Reference proteome</keyword>